<dbReference type="PANTHER" id="PTHR30509">
    <property type="entry name" value="P-HYDROXYBENZOIC ACID EFFLUX PUMP SUBUNIT-RELATED"/>
    <property type="match status" value="1"/>
</dbReference>
<accession>A0ABW0H0T9</accession>
<evidence type="ECO:0000256" key="6">
    <source>
        <dbReference type="ARBA" id="ARBA00043993"/>
    </source>
</evidence>
<name>A0ABW0H0T9_9HYPH</name>
<evidence type="ECO:0000256" key="2">
    <source>
        <dbReference type="ARBA" id="ARBA00022475"/>
    </source>
</evidence>
<comment type="caution">
    <text evidence="9">The sequence shown here is derived from an EMBL/GenBank/DDBJ whole genome shotgun (WGS) entry which is preliminary data.</text>
</comment>
<evidence type="ECO:0000313" key="9">
    <source>
        <dbReference type="EMBL" id="MFC5387407.1"/>
    </source>
</evidence>
<dbReference type="Proteomes" id="UP001596016">
    <property type="component" value="Unassembled WGS sequence"/>
</dbReference>
<dbReference type="InterPro" id="IPR049453">
    <property type="entry name" value="Memb_transporter_dom"/>
</dbReference>
<feature type="transmembrane region" description="Helical" evidence="7">
    <location>
        <begin position="138"/>
        <end position="159"/>
    </location>
</feature>
<organism evidence="9 10">
    <name type="scientific">Aquamicrobium segne</name>
    <dbReference type="NCBI Taxonomy" id="469547"/>
    <lineage>
        <taxon>Bacteria</taxon>
        <taxon>Pseudomonadati</taxon>
        <taxon>Pseudomonadota</taxon>
        <taxon>Alphaproteobacteria</taxon>
        <taxon>Hyphomicrobiales</taxon>
        <taxon>Phyllobacteriaceae</taxon>
        <taxon>Aquamicrobium</taxon>
    </lineage>
</organism>
<dbReference type="EMBL" id="JBHSLL010000056">
    <property type="protein sequence ID" value="MFC5387407.1"/>
    <property type="molecule type" value="Genomic_DNA"/>
</dbReference>
<evidence type="ECO:0000256" key="7">
    <source>
        <dbReference type="SAM" id="Phobius"/>
    </source>
</evidence>
<feature type="transmembrane region" description="Helical" evidence="7">
    <location>
        <begin position="451"/>
        <end position="471"/>
    </location>
</feature>
<feature type="transmembrane region" description="Helical" evidence="7">
    <location>
        <begin position="109"/>
        <end position="126"/>
    </location>
</feature>
<dbReference type="RefSeq" id="WP_378231359.1">
    <property type="nucleotide sequence ID" value="NZ_JBHSLL010000056.1"/>
</dbReference>
<keyword evidence="2" id="KW-1003">Cell membrane</keyword>
<evidence type="ECO:0000256" key="3">
    <source>
        <dbReference type="ARBA" id="ARBA00022692"/>
    </source>
</evidence>
<keyword evidence="3 7" id="KW-0812">Transmembrane</keyword>
<comment type="similarity">
    <text evidence="6">Belongs to the YccS/YhfK family.</text>
</comment>
<evidence type="ECO:0000256" key="1">
    <source>
        <dbReference type="ARBA" id="ARBA00004651"/>
    </source>
</evidence>
<feature type="transmembrane region" description="Helical" evidence="7">
    <location>
        <begin position="354"/>
        <end position="372"/>
    </location>
</feature>
<feature type="transmembrane region" description="Helical" evidence="7">
    <location>
        <begin position="483"/>
        <end position="501"/>
    </location>
</feature>
<feature type="transmembrane region" description="Helical" evidence="7">
    <location>
        <begin position="43"/>
        <end position="70"/>
    </location>
</feature>
<feature type="domain" description="Integral membrane bound transporter" evidence="8">
    <location>
        <begin position="364"/>
        <end position="491"/>
    </location>
</feature>
<evidence type="ECO:0000259" key="8">
    <source>
        <dbReference type="Pfam" id="PF13515"/>
    </source>
</evidence>
<reference evidence="10" key="1">
    <citation type="journal article" date="2019" name="Int. J. Syst. Evol. Microbiol.">
        <title>The Global Catalogue of Microorganisms (GCM) 10K type strain sequencing project: providing services to taxonomists for standard genome sequencing and annotation.</title>
        <authorList>
            <consortium name="The Broad Institute Genomics Platform"/>
            <consortium name="The Broad Institute Genome Sequencing Center for Infectious Disease"/>
            <person name="Wu L."/>
            <person name="Ma J."/>
        </authorList>
    </citation>
    <scope>NUCLEOTIDE SEQUENCE [LARGE SCALE GENOMIC DNA]</scope>
    <source>
        <strain evidence="10">CGMCC 4.1415</strain>
    </source>
</reference>
<feature type="transmembrane region" description="Helical" evidence="7">
    <location>
        <begin position="165"/>
        <end position="184"/>
    </location>
</feature>
<protein>
    <submittedName>
        <fullName evidence="9">FUSC family protein</fullName>
    </submittedName>
</protein>
<dbReference type="PANTHER" id="PTHR30509:SF9">
    <property type="entry name" value="MULTIDRUG RESISTANCE PROTEIN MDTO"/>
    <property type="match status" value="1"/>
</dbReference>
<dbReference type="Pfam" id="PF13515">
    <property type="entry name" value="FUSC_2"/>
    <property type="match status" value="1"/>
</dbReference>
<evidence type="ECO:0000256" key="5">
    <source>
        <dbReference type="ARBA" id="ARBA00023136"/>
    </source>
</evidence>
<proteinExistence type="inferred from homology"/>
<keyword evidence="4 7" id="KW-1133">Transmembrane helix</keyword>
<sequence>MAKAANWRFGDRRHADRELWQSLGETFADLAPFPGRLATSWRVGVACALVAGVAMMFHIPESAISCYLVIFLVKQDGAENMLVATAAVFAITLLVALMIPVLQSTIESTWVRILTMVVVSVVFIFLGAATRLGEGGSIVALIIAFILTLVSAVPINGVISTGLRFAWEMAVLPMFVIAGFNLFFGRWSLTLLREELHQRLLLAQQALHGPDPETGLALRRKLEQGNDEHDKRVMLVKLLHQTTRQKADRMSRDVSASYQLLYAISALPETALDKARERFSAMIAAMVQALEEGQPFAEFVEDDVPGDGEGTAQMAAIMQALRTITGTEPVIYEKGKNDSFVAPDFLSNPRYLQFALKTTLAAMLCYLFYSAINWQGIHTAMVTCYVAALGTTGDTIHKLGLRIGGCLVGAAIGLGSIIWLTPQMDSVGGLMGLVFAVGLLSGWIAAGSEKISYAGVQIGLAFTLTVLQDYGPATDLSTAGDRIIGILVGNFAVYLTSTFIWPTPVSVDIRNLLGKVKAGIAELAATPPQQRMQKIATVSENEKWLGNVRYLLYLVPFEPHSLRLHVREEEEYKRLIQMLAQTGRDVYFSAEPPALLAPPQAALTDGAL</sequence>
<gene>
    <name evidence="9" type="ORF">ACFPLB_15720</name>
</gene>
<feature type="transmembrane region" description="Helical" evidence="7">
    <location>
        <begin position="399"/>
        <end position="420"/>
    </location>
</feature>
<feature type="transmembrane region" description="Helical" evidence="7">
    <location>
        <begin position="427"/>
        <end position="445"/>
    </location>
</feature>
<comment type="subcellular location">
    <subcellularLocation>
        <location evidence="1">Cell membrane</location>
        <topology evidence="1">Multi-pass membrane protein</topology>
    </subcellularLocation>
</comment>
<feature type="transmembrane region" description="Helical" evidence="7">
    <location>
        <begin position="82"/>
        <end position="103"/>
    </location>
</feature>
<keyword evidence="10" id="KW-1185">Reference proteome</keyword>
<evidence type="ECO:0000256" key="4">
    <source>
        <dbReference type="ARBA" id="ARBA00022989"/>
    </source>
</evidence>
<evidence type="ECO:0000313" key="10">
    <source>
        <dbReference type="Proteomes" id="UP001596016"/>
    </source>
</evidence>
<keyword evidence="5 7" id="KW-0472">Membrane</keyword>